<evidence type="ECO:0000313" key="2">
    <source>
        <dbReference type="Proteomes" id="UP001595715"/>
    </source>
</evidence>
<sequence length="70" mass="8209">MRVNVDITQEQYAAFREFARSYNVSVSDILSSFVADLSGVRSNGSDERLFAREYFQRTDLSWMYRKGRSK</sequence>
<dbReference type="Proteomes" id="UP001595715">
    <property type="component" value="Unassembled WGS sequence"/>
</dbReference>
<dbReference type="EMBL" id="JBHSAM010000036">
    <property type="protein sequence ID" value="MFC4103623.1"/>
    <property type="molecule type" value="Genomic_DNA"/>
</dbReference>
<accession>A0ABV8KC50</accession>
<name>A0ABV8KC50_9BACL</name>
<gene>
    <name evidence="1" type="ORF">ACFOZ8_28795</name>
</gene>
<protein>
    <recommendedName>
        <fullName evidence="3">Antitoxin</fullName>
    </recommendedName>
</protein>
<organism evidence="1 2">
    <name type="scientific">Paenibacillus xanthanilyticus</name>
    <dbReference type="NCBI Taxonomy" id="1783531"/>
    <lineage>
        <taxon>Bacteria</taxon>
        <taxon>Bacillati</taxon>
        <taxon>Bacillota</taxon>
        <taxon>Bacilli</taxon>
        <taxon>Bacillales</taxon>
        <taxon>Paenibacillaceae</taxon>
        <taxon>Paenibacillus</taxon>
    </lineage>
</organism>
<comment type="caution">
    <text evidence="1">The sequence shown here is derived from an EMBL/GenBank/DDBJ whole genome shotgun (WGS) entry which is preliminary data.</text>
</comment>
<evidence type="ECO:0000313" key="1">
    <source>
        <dbReference type="EMBL" id="MFC4103623.1"/>
    </source>
</evidence>
<reference evidence="2" key="1">
    <citation type="journal article" date="2019" name="Int. J. Syst. Evol. Microbiol.">
        <title>The Global Catalogue of Microorganisms (GCM) 10K type strain sequencing project: providing services to taxonomists for standard genome sequencing and annotation.</title>
        <authorList>
            <consortium name="The Broad Institute Genomics Platform"/>
            <consortium name="The Broad Institute Genome Sequencing Center for Infectious Disease"/>
            <person name="Wu L."/>
            <person name="Ma J."/>
        </authorList>
    </citation>
    <scope>NUCLEOTIDE SEQUENCE [LARGE SCALE GENOMIC DNA]</scope>
    <source>
        <strain evidence="2">IBRC-M 10987</strain>
    </source>
</reference>
<keyword evidence="2" id="KW-1185">Reference proteome</keyword>
<evidence type="ECO:0008006" key="3">
    <source>
        <dbReference type="Google" id="ProtNLM"/>
    </source>
</evidence>
<dbReference type="RefSeq" id="WP_377722205.1">
    <property type="nucleotide sequence ID" value="NZ_JBHSAM010000036.1"/>
</dbReference>
<proteinExistence type="predicted"/>